<dbReference type="Gene3D" id="2.70.70.10">
    <property type="entry name" value="Glucose Permease (Domain IIA)"/>
    <property type="match status" value="1"/>
</dbReference>
<keyword evidence="2" id="KW-0081">Bacteriolytic enzyme</keyword>
<sequence>MCLGWPLSQHILTQGWYYNDGSLHQAIDMRAIVGTPVMAAEEGYARL</sequence>
<dbReference type="GO" id="GO:0003824">
    <property type="term" value="F:catalytic activity"/>
    <property type="evidence" value="ECO:0007669"/>
    <property type="project" value="UniProtKB-KW"/>
</dbReference>
<protein>
    <submittedName>
        <fullName evidence="3">Stage III sporulation protein AH Protein, Hybrid Transporter, Sporulation</fullName>
    </submittedName>
</protein>
<evidence type="ECO:0000256" key="1">
    <source>
        <dbReference type="ARBA" id="ARBA00022529"/>
    </source>
</evidence>
<dbReference type="SUPFAM" id="SSF51261">
    <property type="entry name" value="Duplicated hybrid motif"/>
    <property type="match status" value="1"/>
</dbReference>
<dbReference type="InterPro" id="IPR011055">
    <property type="entry name" value="Dup_hybrid_motif"/>
</dbReference>
<keyword evidence="1" id="KW-0929">Antimicrobial</keyword>
<organism evidence="3">
    <name type="scientific">Siphoviridae sp. ct96x5</name>
    <dbReference type="NCBI Taxonomy" id="2825367"/>
    <lineage>
        <taxon>Viruses</taxon>
        <taxon>Duplodnaviria</taxon>
        <taxon>Heunggongvirae</taxon>
        <taxon>Uroviricota</taxon>
        <taxon>Caudoviricetes</taxon>
    </lineage>
</organism>
<dbReference type="GO" id="GO:0031640">
    <property type="term" value="P:killing of cells of another organism"/>
    <property type="evidence" value="ECO:0007669"/>
    <property type="project" value="UniProtKB-KW"/>
</dbReference>
<reference evidence="3" key="1">
    <citation type="journal article" date="2021" name="Proc. Natl. Acad. Sci. U.S.A.">
        <title>A Catalog of Tens of Thousands of Viruses from Human Metagenomes Reveals Hidden Associations with Chronic Diseases.</title>
        <authorList>
            <person name="Tisza M.J."/>
            <person name="Buck C.B."/>
        </authorList>
    </citation>
    <scope>NUCLEOTIDE SEQUENCE</scope>
    <source>
        <strain evidence="3">Ct96x5</strain>
    </source>
</reference>
<dbReference type="EMBL" id="BK015488">
    <property type="protein sequence ID" value="DAE09528.1"/>
    <property type="molecule type" value="Genomic_DNA"/>
</dbReference>
<dbReference type="GO" id="GO:0042742">
    <property type="term" value="P:defense response to bacterium"/>
    <property type="evidence" value="ECO:0007669"/>
    <property type="project" value="UniProtKB-KW"/>
</dbReference>
<evidence type="ECO:0000256" key="2">
    <source>
        <dbReference type="ARBA" id="ARBA00022638"/>
    </source>
</evidence>
<proteinExistence type="predicted"/>
<evidence type="ECO:0000313" key="3">
    <source>
        <dbReference type="EMBL" id="DAE09528.1"/>
    </source>
</evidence>
<accession>A0A8S5PRW1</accession>
<name>A0A8S5PRW1_9CAUD</name>